<comment type="caution">
    <text evidence="2">The sequence shown here is derived from an EMBL/GenBank/DDBJ whole genome shotgun (WGS) entry which is preliminary data.</text>
</comment>
<dbReference type="SUPFAM" id="SSF54690">
    <property type="entry name" value="Molybdopterin synthase subunit MoaE"/>
    <property type="match status" value="1"/>
</dbReference>
<name>A0AAJ4R7M8_9EURY</name>
<dbReference type="CDD" id="cd00756">
    <property type="entry name" value="MoaE"/>
    <property type="match status" value="1"/>
</dbReference>
<organism evidence="2 3">
    <name type="scientific">Halosegnis longus</name>
    <dbReference type="NCBI Taxonomy" id="2216012"/>
    <lineage>
        <taxon>Archaea</taxon>
        <taxon>Methanobacteriati</taxon>
        <taxon>Methanobacteriota</taxon>
        <taxon>Stenosarchaea group</taxon>
        <taxon>Halobacteria</taxon>
        <taxon>Halobacteriales</taxon>
        <taxon>Natronomonadaceae</taxon>
        <taxon>Halosegnis</taxon>
    </lineage>
</organism>
<dbReference type="Pfam" id="PF02391">
    <property type="entry name" value="MoaE"/>
    <property type="match status" value="1"/>
</dbReference>
<proteinExistence type="predicted"/>
<dbReference type="InterPro" id="IPR004435">
    <property type="entry name" value="MobB_dom"/>
</dbReference>
<dbReference type="NCBIfam" id="NF011061">
    <property type="entry name" value="PRK14493.1"/>
    <property type="match status" value="1"/>
</dbReference>
<dbReference type="Proteomes" id="UP000270581">
    <property type="component" value="Unassembled WGS sequence"/>
</dbReference>
<protein>
    <submittedName>
        <fullName evidence="2">Molybdopterin synthase</fullName>
        <ecNumber evidence="2">2.8.1.12</ecNumber>
    </submittedName>
</protein>
<dbReference type="Pfam" id="PF03205">
    <property type="entry name" value="MobB"/>
    <property type="match status" value="1"/>
</dbReference>
<gene>
    <name evidence="2" type="ORF">Nmn1133_04660</name>
</gene>
<feature type="domain" description="Molybdopterin-guanine dinucleotide biosynthesis protein B (MobB)" evidence="1">
    <location>
        <begin position="3"/>
        <end position="110"/>
    </location>
</feature>
<dbReference type="InterPro" id="IPR036563">
    <property type="entry name" value="MoaE_sf"/>
</dbReference>
<reference evidence="2 3" key="1">
    <citation type="submission" date="2018-11" db="EMBL/GenBank/DDBJ databases">
        <title>Genome sequences of Natronomonas sp. CBA1133.</title>
        <authorList>
            <person name="Roh S.W."/>
            <person name="Cha I.-T."/>
        </authorList>
    </citation>
    <scope>NUCLEOTIDE SEQUENCE [LARGE SCALE GENOMIC DNA]</scope>
    <source>
        <strain evidence="2 3">CBA1133</strain>
    </source>
</reference>
<dbReference type="GO" id="GO:0006777">
    <property type="term" value="P:Mo-molybdopterin cofactor biosynthetic process"/>
    <property type="evidence" value="ECO:0007669"/>
    <property type="project" value="InterPro"/>
</dbReference>
<accession>A0AAJ4R7M8</accession>
<dbReference type="EMBL" id="RJJC01000001">
    <property type="protein sequence ID" value="RNJ26043.1"/>
    <property type="molecule type" value="Genomic_DNA"/>
</dbReference>
<evidence type="ECO:0000259" key="1">
    <source>
        <dbReference type="Pfam" id="PF03205"/>
    </source>
</evidence>
<dbReference type="AlphaFoldDB" id="A0AAJ4R7M8"/>
<dbReference type="GO" id="GO:0030366">
    <property type="term" value="F:molybdopterin synthase activity"/>
    <property type="evidence" value="ECO:0007669"/>
    <property type="project" value="UniProtKB-EC"/>
</dbReference>
<evidence type="ECO:0000313" key="2">
    <source>
        <dbReference type="EMBL" id="RNJ26043.1"/>
    </source>
</evidence>
<dbReference type="NCBIfam" id="TIGR00176">
    <property type="entry name" value="mobB"/>
    <property type="match status" value="1"/>
</dbReference>
<dbReference type="PANTHER" id="PTHR23404">
    <property type="entry name" value="MOLYBDOPTERIN SYNTHASE RELATED"/>
    <property type="match status" value="1"/>
</dbReference>
<dbReference type="Gene3D" id="3.40.50.300">
    <property type="entry name" value="P-loop containing nucleotide triphosphate hydrolases"/>
    <property type="match status" value="1"/>
</dbReference>
<sequence>MKVLGIVGPADSGKTRLTERLARALDGRVATVKHLTHAPDIDTTGKDTARHRAAGAETTYGLTDEGGWFATGETRTLDGTLAALAPDYEYALVEGYSDAQLPQVELGGRTGDGETLLEAADAAAVDIEELKTQIEATGPFETLGSLVARVKASSDGDRAGAIATFTGRVRAKDDPGDTPTERLDFEKYDAVANERLRTIRRDLESRDGVFEVRLHHRTGAIEAGEDIVFVVVLAGHRAEAFTAVEDGIDRLKDEVPIFKKEVTVTDDYWVDADG</sequence>
<dbReference type="Gene3D" id="3.90.1170.40">
    <property type="entry name" value="Molybdopterin biosynthesis MoaE subunit"/>
    <property type="match status" value="1"/>
</dbReference>
<dbReference type="SUPFAM" id="SSF52540">
    <property type="entry name" value="P-loop containing nucleoside triphosphate hydrolases"/>
    <property type="match status" value="1"/>
</dbReference>
<evidence type="ECO:0000313" key="3">
    <source>
        <dbReference type="Proteomes" id="UP000270581"/>
    </source>
</evidence>
<dbReference type="GO" id="GO:0005525">
    <property type="term" value="F:GTP binding"/>
    <property type="evidence" value="ECO:0007669"/>
    <property type="project" value="InterPro"/>
</dbReference>
<dbReference type="InterPro" id="IPR003448">
    <property type="entry name" value="Mopterin_biosynth_MoaE"/>
</dbReference>
<keyword evidence="2" id="KW-0808">Transferase</keyword>
<dbReference type="RefSeq" id="WP_123123935.1">
    <property type="nucleotide sequence ID" value="NZ_QKNW01000001.1"/>
</dbReference>
<keyword evidence="3" id="KW-1185">Reference proteome</keyword>
<dbReference type="EC" id="2.8.1.12" evidence="2"/>
<dbReference type="InterPro" id="IPR027417">
    <property type="entry name" value="P-loop_NTPase"/>
</dbReference>